<dbReference type="CDD" id="cd04301">
    <property type="entry name" value="NAT_SF"/>
    <property type="match status" value="1"/>
</dbReference>
<dbReference type="InterPro" id="IPR000182">
    <property type="entry name" value="GNAT_dom"/>
</dbReference>
<proteinExistence type="predicted"/>
<evidence type="ECO:0000313" key="2">
    <source>
        <dbReference type="EMBL" id="MUV14738.1"/>
    </source>
</evidence>
<feature type="domain" description="N-acetyltransferase" evidence="1">
    <location>
        <begin position="2"/>
        <end position="154"/>
    </location>
</feature>
<accession>A0A7C9HVV5</accession>
<evidence type="ECO:0000259" key="1">
    <source>
        <dbReference type="PROSITE" id="PS51186"/>
    </source>
</evidence>
<gene>
    <name evidence="2" type="ORF">GN331_11035</name>
</gene>
<dbReference type="SUPFAM" id="SSF55729">
    <property type="entry name" value="Acyl-CoA N-acyltransferases (Nat)"/>
    <property type="match status" value="1"/>
</dbReference>
<dbReference type="RefSeq" id="WP_156642095.1">
    <property type="nucleotide sequence ID" value="NZ_WOXT01000003.1"/>
</dbReference>
<dbReference type="Gene3D" id="3.40.630.30">
    <property type="match status" value="1"/>
</dbReference>
<dbReference type="InterPro" id="IPR016181">
    <property type="entry name" value="Acyl_CoA_acyltransferase"/>
</dbReference>
<dbReference type="PANTHER" id="PTHR43305:SF1">
    <property type="entry name" value="FAMILY N-ACETYLTRANSFERASE, PUTATIVE (AFU_ORTHOLOGUE AFUA_2G01380)-RELATED"/>
    <property type="match status" value="1"/>
</dbReference>
<dbReference type="PANTHER" id="PTHR43305">
    <property type="entry name" value="FAMILY N-ACETYLTRANSFERASE, PUTATIVE (AFU_ORTHOLOGUE AFUA_2G01380)-RELATED"/>
    <property type="match status" value="1"/>
</dbReference>
<dbReference type="Proteomes" id="UP000479692">
    <property type="component" value="Unassembled WGS sequence"/>
</dbReference>
<dbReference type="PROSITE" id="PS51186">
    <property type="entry name" value="GNAT"/>
    <property type="match status" value="1"/>
</dbReference>
<protein>
    <submittedName>
        <fullName evidence="2">GNAT family N-acetyltransferase</fullName>
    </submittedName>
</protein>
<sequence>MIAIDDAAFPEDLATVRALFREYASGLEVDLDFQDFDAELAALPGKYARPGGRVLLAKDGERVLGCVCLRPLSADDCEMKRLYVRPDARGLRLGRRLVERLCDEAKDSGYSRMFLDTLPSMATAQQLYADIGFVPTQAYVFNPVPGTKYLRRDL</sequence>
<dbReference type="AlphaFoldDB" id="A0A7C9HVV5"/>
<organism evidence="2 3">
    <name type="scientific">Noviluteimonas gilva</name>
    <dbReference type="NCBI Taxonomy" id="2682097"/>
    <lineage>
        <taxon>Bacteria</taxon>
        <taxon>Pseudomonadati</taxon>
        <taxon>Pseudomonadota</taxon>
        <taxon>Gammaproteobacteria</taxon>
        <taxon>Lysobacterales</taxon>
        <taxon>Lysobacteraceae</taxon>
        <taxon>Noviluteimonas</taxon>
    </lineage>
</organism>
<keyword evidence="2" id="KW-0808">Transferase</keyword>
<dbReference type="EMBL" id="WOXT01000003">
    <property type="protein sequence ID" value="MUV14738.1"/>
    <property type="molecule type" value="Genomic_DNA"/>
</dbReference>
<keyword evidence="3" id="KW-1185">Reference proteome</keyword>
<evidence type="ECO:0000313" key="3">
    <source>
        <dbReference type="Proteomes" id="UP000479692"/>
    </source>
</evidence>
<comment type="caution">
    <text evidence="2">The sequence shown here is derived from an EMBL/GenBank/DDBJ whole genome shotgun (WGS) entry which is preliminary data.</text>
</comment>
<name>A0A7C9HVV5_9GAMM</name>
<reference evidence="2 3" key="1">
    <citation type="submission" date="2019-12" db="EMBL/GenBank/DDBJ databases">
        <authorList>
            <person name="Xu J."/>
        </authorList>
    </citation>
    <scope>NUCLEOTIDE SEQUENCE [LARGE SCALE GENOMIC DNA]</scope>
    <source>
        <strain evidence="2 3">HX-5-24</strain>
    </source>
</reference>
<dbReference type="InterPro" id="IPR052777">
    <property type="entry name" value="Acetyltransferase_Enz"/>
</dbReference>
<dbReference type="Pfam" id="PF00583">
    <property type="entry name" value="Acetyltransf_1"/>
    <property type="match status" value="1"/>
</dbReference>
<dbReference type="GO" id="GO:0016747">
    <property type="term" value="F:acyltransferase activity, transferring groups other than amino-acyl groups"/>
    <property type="evidence" value="ECO:0007669"/>
    <property type="project" value="InterPro"/>
</dbReference>